<feature type="transmembrane region" description="Helical" evidence="1">
    <location>
        <begin position="6"/>
        <end position="29"/>
    </location>
</feature>
<proteinExistence type="predicted"/>
<dbReference type="AlphaFoldDB" id="N9FDR0"/>
<keyword evidence="1" id="KW-1133">Transmembrane helix</keyword>
<dbReference type="RefSeq" id="WP_005063418.1">
    <property type="nucleotide sequence ID" value="NZ_KB849767.1"/>
</dbReference>
<sequence length="153" mass="17748">MTDFLTFLGSCFDIGFPIGMAIAIAWFLIKFLMRNYPSLTPLKYLGMFIIKKKAVQLEQLGFKVYVYISWADGRKIPLSSMAKEAEIVINDPLIFEHHRYKDIPFNSKESVLFVNEKNNSIVGYFHRINSKDREVFHGQLVNVDFRDTDEGVK</sequence>
<evidence type="ECO:0000313" key="2">
    <source>
        <dbReference type="EMBL" id="ENW02994.1"/>
    </source>
</evidence>
<accession>N9FDR0</accession>
<dbReference type="HOGENOM" id="CLU_1709312_0_0_6"/>
<keyword evidence="1" id="KW-0472">Membrane</keyword>
<dbReference type="GeneID" id="29858285"/>
<evidence type="ECO:0000256" key="1">
    <source>
        <dbReference type="SAM" id="Phobius"/>
    </source>
</evidence>
<keyword evidence="3" id="KW-1185">Reference proteome</keyword>
<dbReference type="eggNOG" id="ENOG5031SKW">
    <property type="taxonomic scope" value="Bacteria"/>
</dbReference>
<evidence type="ECO:0000313" key="3">
    <source>
        <dbReference type="Proteomes" id="UP000017670"/>
    </source>
</evidence>
<comment type="caution">
    <text evidence="2">The sequence shown here is derived from an EMBL/GenBank/DDBJ whole genome shotgun (WGS) entry which is preliminary data.</text>
</comment>
<organism evidence="2 3">
    <name type="scientific">Acinetobacter beijerinckii CIP 110307</name>
    <dbReference type="NCBI Taxonomy" id="1217648"/>
    <lineage>
        <taxon>Bacteria</taxon>
        <taxon>Pseudomonadati</taxon>
        <taxon>Pseudomonadota</taxon>
        <taxon>Gammaproteobacteria</taxon>
        <taxon>Moraxellales</taxon>
        <taxon>Moraxellaceae</taxon>
        <taxon>Acinetobacter</taxon>
    </lineage>
</organism>
<gene>
    <name evidence="2" type="ORF">F933_03400</name>
</gene>
<protein>
    <submittedName>
        <fullName evidence="2">Uncharacterized protein</fullName>
    </submittedName>
</protein>
<dbReference type="Proteomes" id="UP000017670">
    <property type="component" value="Unassembled WGS sequence"/>
</dbReference>
<reference evidence="2 3" key="1">
    <citation type="submission" date="2013-02" db="EMBL/GenBank/DDBJ databases">
        <title>The Genome Sequence of Acinetobacter beijerinckii CIP 110307.</title>
        <authorList>
            <consortium name="The Broad Institute Genome Sequencing Platform"/>
            <consortium name="The Broad Institute Genome Sequencing Center for Infectious Disease"/>
            <person name="Cerqueira G."/>
            <person name="Feldgarden M."/>
            <person name="Courvalin P."/>
            <person name="Perichon B."/>
            <person name="Grillot-Courvalin C."/>
            <person name="Clermont D."/>
            <person name="Rocha E."/>
            <person name="Yoon E.-J."/>
            <person name="Nemec A."/>
            <person name="Walker B."/>
            <person name="Young S.K."/>
            <person name="Zeng Q."/>
            <person name="Gargeya S."/>
            <person name="Fitzgerald M."/>
            <person name="Haas B."/>
            <person name="Abouelleil A."/>
            <person name="Alvarado L."/>
            <person name="Arachchi H.M."/>
            <person name="Berlin A.M."/>
            <person name="Chapman S.B."/>
            <person name="Dewar J."/>
            <person name="Goldberg J."/>
            <person name="Griggs A."/>
            <person name="Gujja S."/>
            <person name="Hansen M."/>
            <person name="Howarth C."/>
            <person name="Imamovic A."/>
            <person name="Larimer J."/>
            <person name="McCowan C."/>
            <person name="Murphy C."/>
            <person name="Neiman D."/>
            <person name="Pearson M."/>
            <person name="Priest M."/>
            <person name="Roberts A."/>
            <person name="Saif S."/>
            <person name="Shea T."/>
            <person name="Sisk P."/>
            <person name="Sykes S."/>
            <person name="Wortman J."/>
            <person name="Nusbaum C."/>
            <person name="Birren B."/>
        </authorList>
    </citation>
    <scope>NUCLEOTIDE SEQUENCE [LARGE SCALE GENOMIC DNA]</scope>
    <source>
        <strain evidence="2 3">CIP 110307</strain>
    </source>
</reference>
<keyword evidence="1" id="KW-0812">Transmembrane</keyword>
<name>N9FDR0_9GAMM</name>
<dbReference type="PATRIC" id="fig|1217648.3.peg.3306"/>
<dbReference type="STRING" id="262668.GCA_000931715_00115"/>
<dbReference type="EMBL" id="APQL01000013">
    <property type="protein sequence ID" value="ENW02994.1"/>
    <property type="molecule type" value="Genomic_DNA"/>
</dbReference>